<protein>
    <submittedName>
        <fullName evidence="2">Retrovirus-related Pol polyprotein from transposon TNT 1-94</fullName>
    </submittedName>
</protein>
<comment type="caution">
    <text evidence="2">The sequence shown here is derived from an EMBL/GenBank/DDBJ whole genome shotgun (WGS) entry which is preliminary data.</text>
</comment>
<evidence type="ECO:0000313" key="3">
    <source>
        <dbReference type="Proteomes" id="UP001558713"/>
    </source>
</evidence>
<keyword evidence="3" id="KW-1185">Reference proteome</keyword>
<proteinExistence type="predicted"/>
<accession>A0ABD1C0V9</accession>
<dbReference type="PANTHER" id="PTHR11439:SF491">
    <property type="entry name" value="INTEGRASE CATALYTIC DOMAIN-CONTAINING PROTEIN"/>
    <property type="match status" value="1"/>
</dbReference>
<dbReference type="CDD" id="cd09272">
    <property type="entry name" value="RNase_HI_RT_Ty1"/>
    <property type="match status" value="1"/>
</dbReference>
<dbReference type="InterPro" id="IPR013103">
    <property type="entry name" value="RVT_2"/>
</dbReference>
<dbReference type="AlphaFoldDB" id="A0ABD1C0V9"/>
<dbReference type="Gene3D" id="3.30.420.10">
    <property type="entry name" value="Ribonuclease H-like superfamily/Ribonuclease H"/>
    <property type="match status" value="1"/>
</dbReference>
<dbReference type="PANTHER" id="PTHR11439">
    <property type="entry name" value="GAG-POL-RELATED RETROTRANSPOSON"/>
    <property type="match status" value="1"/>
</dbReference>
<dbReference type="Proteomes" id="UP001558713">
    <property type="component" value="Unassembled WGS sequence"/>
</dbReference>
<dbReference type="EMBL" id="JBANAX010000082">
    <property type="protein sequence ID" value="KAL1223101.1"/>
    <property type="molecule type" value="Genomic_DNA"/>
</dbReference>
<evidence type="ECO:0000259" key="1">
    <source>
        <dbReference type="Pfam" id="PF07727"/>
    </source>
</evidence>
<dbReference type="SUPFAM" id="SSF56672">
    <property type="entry name" value="DNA/RNA polymerases"/>
    <property type="match status" value="1"/>
</dbReference>
<evidence type="ECO:0000313" key="2">
    <source>
        <dbReference type="EMBL" id="KAL1223101.1"/>
    </source>
</evidence>
<name>A0ABD1C0V9_CARAN</name>
<feature type="domain" description="Reverse transcriptase Ty1/copia-type" evidence="1">
    <location>
        <begin position="7"/>
        <end position="252"/>
    </location>
</feature>
<dbReference type="Pfam" id="PF07727">
    <property type="entry name" value="RVT_2"/>
    <property type="match status" value="1"/>
</dbReference>
<organism evidence="2 3">
    <name type="scientific">Cardamine amara subsp. amara</name>
    <dbReference type="NCBI Taxonomy" id="228776"/>
    <lineage>
        <taxon>Eukaryota</taxon>
        <taxon>Viridiplantae</taxon>
        <taxon>Streptophyta</taxon>
        <taxon>Embryophyta</taxon>
        <taxon>Tracheophyta</taxon>
        <taxon>Spermatophyta</taxon>
        <taxon>Magnoliopsida</taxon>
        <taxon>eudicotyledons</taxon>
        <taxon>Gunneridae</taxon>
        <taxon>Pentapetalae</taxon>
        <taxon>rosids</taxon>
        <taxon>malvids</taxon>
        <taxon>Brassicales</taxon>
        <taxon>Brassicaceae</taxon>
        <taxon>Cardamineae</taxon>
        <taxon>Cardamine</taxon>
    </lineage>
</organism>
<dbReference type="InterPro" id="IPR043502">
    <property type="entry name" value="DNA/RNA_pol_sf"/>
</dbReference>
<reference evidence="2 3" key="1">
    <citation type="submission" date="2024-04" db="EMBL/GenBank/DDBJ databases">
        <title>Genome assembly C_amara_ONT_v2.</title>
        <authorList>
            <person name="Yant L."/>
            <person name="Moore C."/>
            <person name="Slenker M."/>
        </authorList>
    </citation>
    <scope>NUCLEOTIDE SEQUENCE [LARGE SCALE GENOMIC DNA]</scope>
    <source>
        <tissue evidence="2">Leaf</tissue>
    </source>
</reference>
<sequence>MSSLDKNKTWRLVKRTKTRKVIGCRWIYRLKPGIPGVEEPRYKARLVAKGYSQRKGIDYQEVFAPVVKHVSIRCLLSVTANMDMKLEQLDVKTAFLHGLLEEEIYMEQPEGFVVKGKEDHVCLLEKALYGLKQAPRQWNKCFDQFVVSHGFKRSEYGHCVYIKESKGKCFIYLLLYVDDMLIASEDMKEINIVKDLLSSRFEMKDLGATRRILGMDIERDRKGGVLTLSQSGYIKKILQVFNMDESRSVSTHIGSHFKLSAVKDDEAETLMDNIPYSNAIGSIMYAMLGTRCDLAYAVGLVSRFMSKPSMIHWTAVKWVLRYLKGAQDRKIVFMKKVSIDTTPSVDRHGHVKDFKIEGFCDSDFSSDLDISLSISGYVFTSGGTVISWKSSLQHVVALSTTEAEYMALVEAVKEVIWLKGLTEEFGFKQDTVEIWCDSQSALSLAKNNVHHERTKHINRRLHFIRDIVAYGEVKLSKIPTERNPADMLTKVLPVDKFEKALSFLNLEEH</sequence>
<dbReference type="InterPro" id="IPR036397">
    <property type="entry name" value="RNaseH_sf"/>
</dbReference>
<gene>
    <name evidence="2" type="ORF">V5N11_022941</name>
</gene>